<protein>
    <submittedName>
        <fullName evidence="1">Uncharacterized protein</fullName>
    </submittedName>
</protein>
<evidence type="ECO:0000313" key="1">
    <source>
        <dbReference type="EMBL" id="MCW7555432.1"/>
    </source>
</evidence>
<accession>A0ABT3N1B9</accession>
<dbReference type="Proteomes" id="UP001209854">
    <property type="component" value="Unassembled WGS sequence"/>
</dbReference>
<proteinExistence type="predicted"/>
<gene>
    <name evidence="1" type="ORF">NX722_22955</name>
</gene>
<comment type="caution">
    <text evidence="1">The sequence shown here is derived from an EMBL/GenBank/DDBJ whole genome shotgun (WGS) entry which is preliminary data.</text>
</comment>
<keyword evidence="2" id="KW-1185">Reference proteome</keyword>
<evidence type="ECO:0000313" key="2">
    <source>
        <dbReference type="Proteomes" id="UP001209854"/>
    </source>
</evidence>
<dbReference type="RefSeq" id="WP_262565189.1">
    <property type="nucleotide sequence ID" value="NZ_JAPFCC010000001.1"/>
</dbReference>
<dbReference type="EMBL" id="JAPFCC010000001">
    <property type="protein sequence ID" value="MCW7555432.1"/>
    <property type="molecule type" value="Genomic_DNA"/>
</dbReference>
<sequence>MNDSSDKESFIKKMPDYDPETSKFYLTKESKRYSENVEVWGCETQFPEEKKEMAFLEDWGLDKEKFMALNLKDFFQNLFCSEENSFDVIKRMLENQFLFLNVDWSKKDFEPVFKFIKEICDHNGASTIVYESNIQDCVERNVNCVEASDALSANVNIMSPEITVKTSQENKNTWLQPDHTIYHLEKSNKRIFEHTRIREEYPFMPPFKITRIQSDNY</sequence>
<reference evidence="1 2" key="1">
    <citation type="submission" date="2022-10" db="EMBL/GenBank/DDBJ databases">
        <title>High-quality genome sequences of two octocoral-associated bacteria, Endozoicomonas euniceicola EF212 and Endozoicomonas gorgoniicola PS125.</title>
        <authorList>
            <person name="Chiou Y.-J."/>
            <person name="Chen Y.-H."/>
        </authorList>
    </citation>
    <scope>NUCLEOTIDE SEQUENCE [LARGE SCALE GENOMIC DNA]</scope>
    <source>
        <strain evidence="1 2">PS125</strain>
    </source>
</reference>
<name>A0ABT3N1B9_9GAMM</name>
<organism evidence="1 2">
    <name type="scientific">Endozoicomonas gorgoniicola</name>
    <dbReference type="NCBI Taxonomy" id="1234144"/>
    <lineage>
        <taxon>Bacteria</taxon>
        <taxon>Pseudomonadati</taxon>
        <taxon>Pseudomonadota</taxon>
        <taxon>Gammaproteobacteria</taxon>
        <taxon>Oceanospirillales</taxon>
        <taxon>Endozoicomonadaceae</taxon>
        <taxon>Endozoicomonas</taxon>
    </lineage>
</organism>